<proteinExistence type="predicted"/>
<evidence type="ECO:0000256" key="7">
    <source>
        <dbReference type="SAM" id="Phobius"/>
    </source>
</evidence>
<dbReference type="Proteomes" id="UP001371218">
    <property type="component" value="Unassembled WGS sequence"/>
</dbReference>
<organism evidence="9 10">
    <name type="scientific">Ideonella lacteola</name>
    <dbReference type="NCBI Taxonomy" id="2984193"/>
    <lineage>
        <taxon>Bacteria</taxon>
        <taxon>Pseudomonadati</taxon>
        <taxon>Pseudomonadota</taxon>
        <taxon>Betaproteobacteria</taxon>
        <taxon>Burkholderiales</taxon>
        <taxon>Sphaerotilaceae</taxon>
        <taxon>Ideonella</taxon>
    </lineage>
</organism>
<feature type="transmembrane region" description="Helical" evidence="7">
    <location>
        <begin position="120"/>
        <end position="148"/>
    </location>
</feature>
<reference evidence="9 10" key="1">
    <citation type="submission" date="2024-04" db="EMBL/GenBank/DDBJ databases">
        <title>Novel species of the genus Ideonella isolated from streams.</title>
        <authorList>
            <person name="Lu H."/>
        </authorList>
    </citation>
    <scope>NUCLEOTIDE SEQUENCE [LARGE SCALE GENOMIC DNA]</scope>
    <source>
        <strain evidence="9 10">DXS29W</strain>
    </source>
</reference>
<feature type="transmembrane region" description="Helical" evidence="7">
    <location>
        <begin position="160"/>
        <end position="178"/>
    </location>
</feature>
<gene>
    <name evidence="9" type="ORF">AACH06_01225</name>
</gene>
<dbReference type="InterPro" id="IPR000326">
    <property type="entry name" value="PAP2/HPO"/>
</dbReference>
<name>A0ABU9BHK8_9BURK</name>
<keyword evidence="4" id="KW-0378">Hydrolase</keyword>
<evidence type="ECO:0000313" key="9">
    <source>
        <dbReference type="EMBL" id="MEK8029427.1"/>
    </source>
</evidence>
<dbReference type="SMART" id="SM00014">
    <property type="entry name" value="acidPPc"/>
    <property type="match status" value="1"/>
</dbReference>
<dbReference type="Pfam" id="PF01569">
    <property type="entry name" value="PAP2"/>
    <property type="match status" value="1"/>
</dbReference>
<dbReference type="EMBL" id="JBBUTG010000001">
    <property type="protein sequence ID" value="MEK8029427.1"/>
    <property type="molecule type" value="Genomic_DNA"/>
</dbReference>
<keyword evidence="6 7" id="KW-0472">Membrane</keyword>
<evidence type="ECO:0000256" key="6">
    <source>
        <dbReference type="ARBA" id="ARBA00023136"/>
    </source>
</evidence>
<protein>
    <submittedName>
        <fullName evidence="9">Phosphatase PAP2 family protein</fullName>
    </submittedName>
</protein>
<evidence type="ECO:0000256" key="5">
    <source>
        <dbReference type="ARBA" id="ARBA00022989"/>
    </source>
</evidence>
<comment type="subcellular location">
    <subcellularLocation>
        <location evidence="1">Cell membrane</location>
        <topology evidence="1">Multi-pass membrane protein</topology>
    </subcellularLocation>
</comment>
<evidence type="ECO:0000259" key="8">
    <source>
        <dbReference type="SMART" id="SM00014"/>
    </source>
</evidence>
<evidence type="ECO:0000256" key="3">
    <source>
        <dbReference type="ARBA" id="ARBA00022692"/>
    </source>
</evidence>
<dbReference type="PANTHER" id="PTHR14969:SF62">
    <property type="entry name" value="DECAPRENYLPHOSPHORYL-5-PHOSPHORIBOSE PHOSPHATASE RV3807C-RELATED"/>
    <property type="match status" value="1"/>
</dbReference>
<feature type="domain" description="Phosphatidic acid phosphatase type 2/haloperoxidase" evidence="8">
    <location>
        <begin position="68"/>
        <end position="175"/>
    </location>
</feature>
<evidence type="ECO:0000256" key="2">
    <source>
        <dbReference type="ARBA" id="ARBA00022475"/>
    </source>
</evidence>
<feature type="transmembrane region" description="Helical" evidence="7">
    <location>
        <begin position="62"/>
        <end position="82"/>
    </location>
</feature>
<keyword evidence="10" id="KW-1185">Reference proteome</keyword>
<keyword evidence="3 7" id="KW-0812">Transmembrane</keyword>
<evidence type="ECO:0000256" key="4">
    <source>
        <dbReference type="ARBA" id="ARBA00022801"/>
    </source>
</evidence>
<dbReference type="SUPFAM" id="SSF48317">
    <property type="entry name" value="Acid phosphatase/Vanadium-dependent haloperoxidase"/>
    <property type="match status" value="1"/>
</dbReference>
<dbReference type="InterPro" id="IPR036938">
    <property type="entry name" value="PAP2/HPO_sf"/>
</dbReference>
<keyword evidence="5 7" id="KW-1133">Transmembrane helix</keyword>
<keyword evidence="2" id="KW-1003">Cell membrane</keyword>
<dbReference type="PANTHER" id="PTHR14969">
    <property type="entry name" value="SPHINGOSINE-1-PHOSPHATE PHOSPHOHYDROLASE"/>
    <property type="match status" value="1"/>
</dbReference>
<evidence type="ECO:0000313" key="10">
    <source>
        <dbReference type="Proteomes" id="UP001371218"/>
    </source>
</evidence>
<evidence type="ECO:0000256" key="1">
    <source>
        <dbReference type="ARBA" id="ARBA00004651"/>
    </source>
</evidence>
<dbReference type="Gene3D" id="1.20.144.10">
    <property type="entry name" value="Phosphatidic acid phosphatase type 2/haloperoxidase"/>
    <property type="match status" value="1"/>
</dbReference>
<sequence length="180" mass="19506">MPRWLDSGWHYSAALDARWALALHQHVDQPALRRLMVWCSRFGDGHLWGALLLVLPLAGGAAGWRCASLLASVGAVNLAIYWTIKAWTRRSRPCAQCPGIRACAPIPDVFSFPSGHSLHAAAFALLLSAYYPALAPLLWFYALLVAMARVVLGLHYPSDVLMGGLIGIATASLALYGWGN</sequence>
<comment type="caution">
    <text evidence="9">The sequence shown here is derived from an EMBL/GenBank/DDBJ whole genome shotgun (WGS) entry which is preliminary data.</text>
</comment>
<accession>A0ABU9BHK8</accession>
<dbReference type="RefSeq" id="WP_341423764.1">
    <property type="nucleotide sequence ID" value="NZ_JBBUTG010000001.1"/>
</dbReference>